<sequence length="203" mass="21091">MSGGIVDGALAIADRMRPSSETVSVNHFGAVATLEGLRPLLALSDAPRAAVVATLVPLEEVNGRLLELIETGDEEAALAYSDELTSELTPLGSSVLFATSKQSVARWARQAATRPEWGGSGIALNVVAPGRSFMSMTAGALETDEGRAAHGHEEPVAPGQLTGDASHVANLLAWLTSEDNGYVTGQVIYADDGAESARRPARV</sequence>
<protein>
    <submittedName>
        <fullName evidence="3">NAD(P)-dependent dehydrogenase (Short-subunit alcohol dehydrogenase family)</fullName>
    </submittedName>
</protein>
<dbReference type="GO" id="GO:0016491">
    <property type="term" value="F:oxidoreductase activity"/>
    <property type="evidence" value="ECO:0007669"/>
    <property type="project" value="UniProtKB-KW"/>
</dbReference>
<dbReference type="SUPFAM" id="SSF51735">
    <property type="entry name" value="NAD(P)-binding Rossmann-fold domains"/>
    <property type="match status" value="1"/>
</dbReference>
<dbReference type="InterPro" id="IPR036291">
    <property type="entry name" value="NAD(P)-bd_dom_sf"/>
</dbReference>
<dbReference type="RefSeq" id="WP_183624389.1">
    <property type="nucleotide sequence ID" value="NZ_JACHWJ010000002.1"/>
</dbReference>
<name>A0A7W4YG28_9MICO</name>
<accession>A0A7W4YG28</accession>
<proteinExistence type="inferred from homology"/>
<dbReference type="AlphaFoldDB" id="A0A7W4YG28"/>
<reference evidence="3 4" key="1">
    <citation type="submission" date="2020-08" db="EMBL/GenBank/DDBJ databases">
        <title>Sequencing the genomes of 1000 actinobacteria strains.</title>
        <authorList>
            <person name="Klenk H.-P."/>
        </authorList>
    </citation>
    <scope>NUCLEOTIDE SEQUENCE [LARGE SCALE GENOMIC DNA]</scope>
    <source>
        <strain evidence="3 4">DSM 20419</strain>
    </source>
</reference>
<comment type="caution">
    <text evidence="3">The sequence shown here is derived from an EMBL/GenBank/DDBJ whole genome shotgun (WGS) entry which is preliminary data.</text>
</comment>
<evidence type="ECO:0000256" key="1">
    <source>
        <dbReference type="ARBA" id="ARBA00006484"/>
    </source>
</evidence>
<dbReference type="Proteomes" id="UP000545286">
    <property type="component" value="Unassembled WGS sequence"/>
</dbReference>
<dbReference type="Pfam" id="PF13561">
    <property type="entry name" value="adh_short_C2"/>
    <property type="match status" value="1"/>
</dbReference>
<keyword evidence="2" id="KW-0560">Oxidoreductase</keyword>
<keyword evidence="4" id="KW-1185">Reference proteome</keyword>
<dbReference type="EMBL" id="JACHWJ010000002">
    <property type="protein sequence ID" value="MBB2957616.1"/>
    <property type="molecule type" value="Genomic_DNA"/>
</dbReference>
<evidence type="ECO:0000313" key="3">
    <source>
        <dbReference type="EMBL" id="MBB2957616.1"/>
    </source>
</evidence>
<dbReference type="PANTHER" id="PTHR24321">
    <property type="entry name" value="DEHYDROGENASES, SHORT CHAIN"/>
    <property type="match status" value="1"/>
</dbReference>
<dbReference type="InterPro" id="IPR002347">
    <property type="entry name" value="SDR_fam"/>
</dbReference>
<dbReference type="PANTHER" id="PTHR24321:SF8">
    <property type="entry name" value="ESTRADIOL 17-BETA-DEHYDROGENASE 8-RELATED"/>
    <property type="match status" value="1"/>
</dbReference>
<dbReference type="Gene3D" id="3.40.50.720">
    <property type="entry name" value="NAD(P)-binding Rossmann-like Domain"/>
    <property type="match status" value="1"/>
</dbReference>
<organism evidence="3 4">
    <name type="scientific">Pseudoclavibacter helvolus</name>
    <dbReference type="NCBI Taxonomy" id="255205"/>
    <lineage>
        <taxon>Bacteria</taxon>
        <taxon>Bacillati</taxon>
        <taxon>Actinomycetota</taxon>
        <taxon>Actinomycetes</taxon>
        <taxon>Micrococcales</taxon>
        <taxon>Microbacteriaceae</taxon>
        <taxon>Pseudoclavibacter</taxon>
    </lineage>
</organism>
<comment type="similarity">
    <text evidence="1">Belongs to the short-chain dehydrogenases/reductases (SDR) family.</text>
</comment>
<evidence type="ECO:0000256" key="2">
    <source>
        <dbReference type="ARBA" id="ARBA00023002"/>
    </source>
</evidence>
<evidence type="ECO:0000313" key="4">
    <source>
        <dbReference type="Proteomes" id="UP000545286"/>
    </source>
</evidence>
<gene>
    <name evidence="3" type="ORF">FHX72_001753</name>
</gene>